<keyword evidence="4" id="KW-1133">Transmembrane helix</keyword>
<dbReference type="Pfam" id="PF01566">
    <property type="entry name" value="Nramp"/>
    <property type="match status" value="1"/>
</dbReference>
<keyword evidence="2" id="KW-0813">Transport</keyword>
<dbReference type="GO" id="GO:0005384">
    <property type="term" value="F:manganese ion transmembrane transporter activity"/>
    <property type="evidence" value="ECO:0007669"/>
    <property type="project" value="TreeGrafter"/>
</dbReference>
<evidence type="ECO:0000256" key="4">
    <source>
        <dbReference type="ARBA" id="ARBA00022989"/>
    </source>
</evidence>
<evidence type="ECO:0000256" key="5">
    <source>
        <dbReference type="ARBA" id="ARBA00023136"/>
    </source>
</evidence>
<dbReference type="GO" id="GO:0005886">
    <property type="term" value="C:plasma membrane"/>
    <property type="evidence" value="ECO:0007669"/>
    <property type="project" value="TreeGrafter"/>
</dbReference>
<keyword evidence="5" id="KW-0472">Membrane</keyword>
<dbReference type="PANTHER" id="PTHR11706">
    <property type="entry name" value="SOLUTE CARRIER PROTEIN FAMILY 11 MEMBER"/>
    <property type="match status" value="1"/>
</dbReference>
<evidence type="ECO:0000256" key="2">
    <source>
        <dbReference type="ARBA" id="ARBA00022448"/>
    </source>
</evidence>
<evidence type="ECO:0000313" key="6">
    <source>
        <dbReference type="EMBL" id="VAV93154.1"/>
    </source>
</evidence>
<evidence type="ECO:0000256" key="1">
    <source>
        <dbReference type="ARBA" id="ARBA00004141"/>
    </source>
</evidence>
<organism evidence="6">
    <name type="scientific">hydrothermal vent metagenome</name>
    <dbReference type="NCBI Taxonomy" id="652676"/>
    <lineage>
        <taxon>unclassified sequences</taxon>
        <taxon>metagenomes</taxon>
        <taxon>ecological metagenomes</taxon>
    </lineage>
</organism>
<dbReference type="PANTHER" id="PTHR11706:SF33">
    <property type="entry name" value="NATURAL RESISTANCE-ASSOCIATED MACROPHAGE PROTEIN 2"/>
    <property type="match status" value="1"/>
</dbReference>
<evidence type="ECO:0000256" key="3">
    <source>
        <dbReference type="ARBA" id="ARBA00022692"/>
    </source>
</evidence>
<gene>
    <name evidence="6" type="ORF">MNBD_ALPHA05-1592</name>
</gene>
<dbReference type="EMBL" id="UOEH01000107">
    <property type="protein sequence ID" value="VAV93154.1"/>
    <property type="molecule type" value="Genomic_DNA"/>
</dbReference>
<accession>A0A3B0RIA8</accession>
<dbReference type="GO" id="GO:0015086">
    <property type="term" value="F:cadmium ion transmembrane transporter activity"/>
    <property type="evidence" value="ECO:0007669"/>
    <property type="project" value="TreeGrafter"/>
</dbReference>
<proteinExistence type="predicted"/>
<dbReference type="GO" id="GO:0034755">
    <property type="term" value="P:iron ion transmembrane transport"/>
    <property type="evidence" value="ECO:0007669"/>
    <property type="project" value="TreeGrafter"/>
</dbReference>
<dbReference type="NCBIfam" id="NF037982">
    <property type="entry name" value="Nramp_1"/>
    <property type="match status" value="1"/>
</dbReference>
<protein>
    <submittedName>
        <fullName evidence="6">Manganese transport protein MntH</fullName>
    </submittedName>
</protein>
<dbReference type="AlphaFoldDB" id="A0A3B0RIA8"/>
<reference evidence="6" key="1">
    <citation type="submission" date="2018-06" db="EMBL/GenBank/DDBJ databases">
        <authorList>
            <person name="Zhirakovskaya E."/>
        </authorList>
    </citation>
    <scope>NUCLEOTIDE SEQUENCE</scope>
</reference>
<comment type="subcellular location">
    <subcellularLocation>
        <location evidence="1">Membrane</location>
        <topology evidence="1">Multi-pass membrane protein</topology>
    </subcellularLocation>
</comment>
<sequence>MLKKLRAIGPGALTAAAFIGPGTVTTATLAGATYGYALAWALVFATIAAIILQEMAARLGVVAQIGLGQAITGAVENTPVLKWAIAGLIIAALVVGNAAYEGGNIAGAVLGLEAAFPDIGSRQVWAGLITLIAGGVLMFGGYRTIERLLIGAVILMSVAFATALIVIGPDMGALVRGLAIPSIPIGALPIIIGLIGTTIVPYNLFLHAAAARKRWAGPEDLGEARFDATLSIGFGGVISILVLATAAGSLFTLGLEVNNAADMARQLEPAFGPQATYLLAAGLFAAGLSSAITAPLATGYATAELFGFDSNPKAIKFRLVALGILAIGGFTAVSGLQPIKIIMFAQFANGLLLPVIAVFLLYAANRKTILGAYTNGWLANFAGASVVLITAGLGLRAVVKILAGL</sequence>
<dbReference type="PRINTS" id="PR00447">
    <property type="entry name" value="NATRESASSCMP"/>
</dbReference>
<name>A0A3B0RIA8_9ZZZZ</name>
<dbReference type="InterPro" id="IPR001046">
    <property type="entry name" value="NRAMP_fam"/>
</dbReference>
<keyword evidence="3" id="KW-0812">Transmembrane</keyword>